<dbReference type="PROSITE" id="PS00653">
    <property type="entry name" value="GLYCOSYL_HYDROL_F1_2"/>
    <property type="match status" value="1"/>
</dbReference>
<dbReference type="InterPro" id="IPR017853">
    <property type="entry name" value="GH"/>
</dbReference>
<sequence length="438" mass="49436">MATNNIAPRAKHVYESKPFNRTDFPPGFLFGAASSAYQFEGAAFEGGKGPSIWDTFTHQFPGKIADRSNGDVALDFYHRYKEDIKLMKYLGLDVFRMSISWPRLIPRGKLSRGVNKEGIAFYNNVINELLANGIKPFVTIFHWDLPQALEDEYRGFLSPLIVDDYLDFADLCFKEFGDRVKHWITFNEPFIFVSTGYDGGFAGSLAPGRCSSWGNCAQGDSATEPYVAGHHILISHAATVKLYRQKYKAAQKGEIGITLVTHWFVPYSNSKLDVKAAQRALDFIYGWFIHPVVYGEYPRAMRPITGSRLPQFTKEQSSLLKGSFDFLGLNYYTGNYAAHILTRDGNVSSTSDRMSRLSTERNGVPIGPPTGVSVFFSYPKGLHDLLVYTKEKYNNPPIYVTENGLGDQNNDTMKNLTRDPQRIDFYSRHLRAIRQAIA</sequence>
<evidence type="ECO:0000256" key="4">
    <source>
        <dbReference type="PROSITE-ProRule" id="PRU10055"/>
    </source>
</evidence>
<dbReference type="EMBL" id="KI630978">
    <property type="protein sequence ID" value="EYU31339.1"/>
    <property type="molecule type" value="Genomic_DNA"/>
</dbReference>
<name>A0A022QUR8_ERYGU</name>
<dbReference type="Gene3D" id="3.20.20.80">
    <property type="entry name" value="Glycosidases"/>
    <property type="match status" value="1"/>
</dbReference>
<dbReference type="STRING" id="4155.A0A022QUR8"/>
<gene>
    <name evidence="7" type="ORF">MIMGU_mgv1a0051862mg</name>
</gene>
<evidence type="ECO:0000313" key="7">
    <source>
        <dbReference type="EMBL" id="EYU31339.1"/>
    </source>
</evidence>
<organism evidence="7 8">
    <name type="scientific">Erythranthe guttata</name>
    <name type="common">Yellow monkey flower</name>
    <name type="synonym">Mimulus guttatus</name>
    <dbReference type="NCBI Taxonomy" id="4155"/>
    <lineage>
        <taxon>Eukaryota</taxon>
        <taxon>Viridiplantae</taxon>
        <taxon>Streptophyta</taxon>
        <taxon>Embryophyta</taxon>
        <taxon>Tracheophyta</taxon>
        <taxon>Spermatophyta</taxon>
        <taxon>Magnoliopsida</taxon>
        <taxon>eudicotyledons</taxon>
        <taxon>Gunneridae</taxon>
        <taxon>Pentapetalae</taxon>
        <taxon>asterids</taxon>
        <taxon>lamiids</taxon>
        <taxon>Lamiales</taxon>
        <taxon>Phrymaceae</taxon>
        <taxon>Erythranthe</taxon>
    </lineage>
</organism>
<proteinExistence type="inferred from homology"/>
<feature type="non-terminal residue" evidence="7">
    <location>
        <position position="438"/>
    </location>
</feature>
<accession>A0A022QUR8</accession>
<dbReference type="GO" id="GO:0005975">
    <property type="term" value="P:carbohydrate metabolic process"/>
    <property type="evidence" value="ECO:0007669"/>
    <property type="project" value="InterPro"/>
</dbReference>
<evidence type="ECO:0000256" key="2">
    <source>
        <dbReference type="ARBA" id="ARBA00022801"/>
    </source>
</evidence>
<dbReference type="Pfam" id="PF00232">
    <property type="entry name" value="Glyco_hydro_1"/>
    <property type="match status" value="1"/>
</dbReference>
<dbReference type="Proteomes" id="UP000030748">
    <property type="component" value="Unassembled WGS sequence"/>
</dbReference>
<reference evidence="7 8" key="1">
    <citation type="journal article" date="2013" name="Proc. Natl. Acad. Sci. U.S.A.">
        <title>Fine-scale variation in meiotic recombination in Mimulus inferred from population shotgun sequencing.</title>
        <authorList>
            <person name="Hellsten U."/>
            <person name="Wright K.M."/>
            <person name="Jenkins J."/>
            <person name="Shu S."/>
            <person name="Yuan Y."/>
            <person name="Wessler S.R."/>
            <person name="Schmutz J."/>
            <person name="Willis J.H."/>
            <person name="Rokhsar D.S."/>
        </authorList>
    </citation>
    <scope>NUCLEOTIDE SEQUENCE [LARGE SCALE GENOMIC DNA]</scope>
    <source>
        <strain evidence="8">cv. DUN x IM62</strain>
    </source>
</reference>
<keyword evidence="3 6" id="KW-0326">Glycosidase</keyword>
<dbReference type="PANTHER" id="PTHR10353">
    <property type="entry name" value="GLYCOSYL HYDROLASE"/>
    <property type="match status" value="1"/>
</dbReference>
<dbReference type="PRINTS" id="PR00131">
    <property type="entry name" value="GLHYDRLASE1"/>
</dbReference>
<dbReference type="PANTHER" id="PTHR10353:SF318">
    <property type="entry name" value="BETA-GLUCOSIDASE 31-RELATED"/>
    <property type="match status" value="1"/>
</dbReference>
<keyword evidence="8" id="KW-1185">Reference proteome</keyword>
<evidence type="ECO:0008006" key="9">
    <source>
        <dbReference type="Google" id="ProtNLM"/>
    </source>
</evidence>
<dbReference type="InterPro" id="IPR001360">
    <property type="entry name" value="Glyco_hydro_1"/>
</dbReference>
<evidence type="ECO:0000256" key="5">
    <source>
        <dbReference type="RuleBase" id="RU003690"/>
    </source>
</evidence>
<dbReference type="FunFam" id="3.20.20.80:FF:000020">
    <property type="entry name" value="Beta-glucosidase 12"/>
    <property type="match status" value="1"/>
</dbReference>
<dbReference type="AlphaFoldDB" id="A0A022QUR8"/>
<evidence type="ECO:0000256" key="6">
    <source>
        <dbReference type="RuleBase" id="RU004468"/>
    </source>
</evidence>
<comment type="similarity">
    <text evidence="1 5">Belongs to the glycosyl hydrolase 1 family.</text>
</comment>
<dbReference type="PROSITE" id="PS00572">
    <property type="entry name" value="GLYCOSYL_HYDROL_F1_1"/>
    <property type="match status" value="1"/>
</dbReference>
<keyword evidence="2 6" id="KW-0378">Hydrolase</keyword>
<dbReference type="eggNOG" id="KOG0626">
    <property type="taxonomic scope" value="Eukaryota"/>
</dbReference>
<evidence type="ECO:0000256" key="3">
    <source>
        <dbReference type="ARBA" id="ARBA00023295"/>
    </source>
</evidence>
<feature type="active site" description="Nucleophile" evidence="4">
    <location>
        <position position="402"/>
    </location>
</feature>
<dbReference type="InterPro" id="IPR033132">
    <property type="entry name" value="GH_1_N_CS"/>
</dbReference>
<dbReference type="GO" id="GO:0008422">
    <property type="term" value="F:beta-glucosidase activity"/>
    <property type="evidence" value="ECO:0000318"/>
    <property type="project" value="GO_Central"/>
</dbReference>
<dbReference type="SUPFAM" id="SSF51445">
    <property type="entry name" value="(Trans)glycosidases"/>
    <property type="match status" value="1"/>
</dbReference>
<dbReference type="InterPro" id="IPR018120">
    <property type="entry name" value="Glyco_hydro_1_AS"/>
</dbReference>
<evidence type="ECO:0000256" key="1">
    <source>
        <dbReference type="ARBA" id="ARBA00010838"/>
    </source>
</evidence>
<evidence type="ECO:0000313" key="8">
    <source>
        <dbReference type="Proteomes" id="UP000030748"/>
    </source>
</evidence>
<protein>
    <recommendedName>
        <fullName evidence="9">Beta-glucosidase</fullName>
    </recommendedName>
</protein>